<evidence type="ECO:0008006" key="4">
    <source>
        <dbReference type="Google" id="ProtNLM"/>
    </source>
</evidence>
<dbReference type="NCBIfam" id="TIGR02611">
    <property type="entry name" value="TIGR02611 family protein"/>
    <property type="match status" value="1"/>
</dbReference>
<evidence type="ECO:0000313" key="3">
    <source>
        <dbReference type="Proteomes" id="UP000035009"/>
    </source>
</evidence>
<dbReference type="InterPro" id="IPR019099">
    <property type="entry name" value="Uncharacterised_PGPGW_TM"/>
</dbReference>
<organism evidence="2 3">
    <name type="scientific">Gordonia malaquae NBRC 108250</name>
    <dbReference type="NCBI Taxonomy" id="1223542"/>
    <lineage>
        <taxon>Bacteria</taxon>
        <taxon>Bacillati</taxon>
        <taxon>Actinomycetota</taxon>
        <taxon>Actinomycetes</taxon>
        <taxon>Mycobacteriales</taxon>
        <taxon>Gordoniaceae</taxon>
        <taxon>Gordonia</taxon>
    </lineage>
</organism>
<proteinExistence type="predicted"/>
<reference evidence="2 3" key="1">
    <citation type="submission" date="2013-02" db="EMBL/GenBank/DDBJ databases">
        <title>Whole genome shotgun sequence of Gordonia malaquae NBRC 108250.</title>
        <authorList>
            <person name="Yoshida I."/>
            <person name="Hosoyama A."/>
            <person name="Tsuchikane K."/>
            <person name="Ando Y."/>
            <person name="Baba S."/>
            <person name="Ohji S."/>
            <person name="Hamada M."/>
            <person name="Tamura T."/>
            <person name="Yamazoe A."/>
            <person name="Yamazaki S."/>
            <person name="Fujita N."/>
        </authorList>
    </citation>
    <scope>NUCLEOTIDE SEQUENCE [LARGE SCALE GENOMIC DNA]</scope>
    <source>
        <strain evidence="2 3">NBRC 108250</strain>
    </source>
</reference>
<gene>
    <name evidence="2" type="ORF">GM1_008_00080</name>
</gene>
<dbReference type="STRING" id="410332.SAMN04488550_4394"/>
<sequence>MNSVVSQFKSVGAAYSRVRHEHKYGHVLRYVTITVGFLVTALGVVAIPYPGPGWAIVFFGLLILSQEFEWAERLRMKIMGLLNAFYRRYIDGNRLAQAALAVATCAIVMATLWVTGALDLAQGWFGWDHPQLHSPLAD</sequence>
<feature type="transmembrane region" description="Helical" evidence="1">
    <location>
        <begin position="27"/>
        <end position="47"/>
    </location>
</feature>
<protein>
    <recommendedName>
        <fullName evidence="4">TIGR02611 family protein</fullName>
    </recommendedName>
</protein>
<name>M3TCY5_GORML</name>
<dbReference type="eggNOG" id="ENOG5032ZIV">
    <property type="taxonomic scope" value="Bacteria"/>
</dbReference>
<dbReference type="Pfam" id="PF09656">
    <property type="entry name" value="PGPGW"/>
    <property type="match status" value="1"/>
</dbReference>
<keyword evidence="1" id="KW-0472">Membrane</keyword>
<dbReference type="OrthoDB" id="3295542at2"/>
<feature type="transmembrane region" description="Helical" evidence="1">
    <location>
        <begin position="95"/>
        <end position="114"/>
    </location>
</feature>
<evidence type="ECO:0000313" key="2">
    <source>
        <dbReference type="EMBL" id="GAC79246.1"/>
    </source>
</evidence>
<dbReference type="AlphaFoldDB" id="M3TCY5"/>
<accession>M3TCY5</accession>
<feature type="transmembrane region" description="Helical" evidence="1">
    <location>
        <begin position="53"/>
        <end position="71"/>
    </location>
</feature>
<evidence type="ECO:0000256" key="1">
    <source>
        <dbReference type="SAM" id="Phobius"/>
    </source>
</evidence>
<dbReference type="EMBL" id="BAOP01000008">
    <property type="protein sequence ID" value="GAC79246.1"/>
    <property type="molecule type" value="Genomic_DNA"/>
</dbReference>
<keyword evidence="3" id="KW-1185">Reference proteome</keyword>
<dbReference type="Proteomes" id="UP000035009">
    <property type="component" value="Unassembled WGS sequence"/>
</dbReference>
<comment type="caution">
    <text evidence="2">The sequence shown here is derived from an EMBL/GenBank/DDBJ whole genome shotgun (WGS) entry which is preliminary data.</text>
</comment>
<keyword evidence="1" id="KW-0812">Transmembrane</keyword>
<dbReference type="InterPro" id="IPR013434">
    <property type="entry name" value="CHP02611"/>
</dbReference>
<keyword evidence="1" id="KW-1133">Transmembrane helix</keyword>